<organism evidence="2 3">
    <name type="scientific">Oidiodendron maius (strain Zn)</name>
    <dbReference type="NCBI Taxonomy" id="913774"/>
    <lineage>
        <taxon>Eukaryota</taxon>
        <taxon>Fungi</taxon>
        <taxon>Dikarya</taxon>
        <taxon>Ascomycota</taxon>
        <taxon>Pezizomycotina</taxon>
        <taxon>Leotiomycetes</taxon>
        <taxon>Leotiomycetes incertae sedis</taxon>
        <taxon>Myxotrichaceae</taxon>
        <taxon>Oidiodendron</taxon>
    </lineage>
</organism>
<evidence type="ECO:0000313" key="2">
    <source>
        <dbReference type="EMBL" id="KIN05199.1"/>
    </source>
</evidence>
<dbReference type="InParanoid" id="A0A0C3D1U1"/>
<proteinExistence type="predicted"/>
<protein>
    <submittedName>
        <fullName evidence="2">Uncharacterized protein</fullName>
    </submittedName>
</protein>
<keyword evidence="3" id="KW-1185">Reference proteome</keyword>
<accession>A0A0C3D1U1</accession>
<dbReference type="OrthoDB" id="4821403at2759"/>
<reference evidence="2 3" key="1">
    <citation type="submission" date="2014-04" db="EMBL/GenBank/DDBJ databases">
        <authorList>
            <consortium name="DOE Joint Genome Institute"/>
            <person name="Kuo A."/>
            <person name="Martino E."/>
            <person name="Perotto S."/>
            <person name="Kohler A."/>
            <person name="Nagy L.G."/>
            <person name="Floudas D."/>
            <person name="Copeland A."/>
            <person name="Barry K.W."/>
            <person name="Cichocki N."/>
            <person name="Veneault-Fourrey C."/>
            <person name="LaButti K."/>
            <person name="Lindquist E.A."/>
            <person name="Lipzen A."/>
            <person name="Lundell T."/>
            <person name="Morin E."/>
            <person name="Murat C."/>
            <person name="Sun H."/>
            <person name="Tunlid A."/>
            <person name="Henrissat B."/>
            <person name="Grigoriev I.V."/>
            <person name="Hibbett D.S."/>
            <person name="Martin F."/>
            <person name="Nordberg H.P."/>
            <person name="Cantor M.N."/>
            <person name="Hua S.X."/>
        </authorList>
    </citation>
    <scope>NUCLEOTIDE SEQUENCE [LARGE SCALE GENOMIC DNA]</scope>
    <source>
        <strain evidence="2 3">Zn</strain>
    </source>
</reference>
<evidence type="ECO:0000313" key="3">
    <source>
        <dbReference type="Proteomes" id="UP000054321"/>
    </source>
</evidence>
<evidence type="ECO:0000256" key="1">
    <source>
        <dbReference type="SAM" id="SignalP"/>
    </source>
</evidence>
<keyword evidence="1" id="KW-0732">Signal</keyword>
<dbReference type="HOGENOM" id="CLU_1065946_0_0_1"/>
<reference evidence="3" key="2">
    <citation type="submission" date="2015-01" db="EMBL/GenBank/DDBJ databases">
        <title>Evolutionary Origins and Diversification of the Mycorrhizal Mutualists.</title>
        <authorList>
            <consortium name="DOE Joint Genome Institute"/>
            <consortium name="Mycorrhizal Genomics Consortium"/>
            <person name="Kohler A."/>
            <person name="Kuo A."/>
            <person name="Nagy L.G."/>
            <person name="Floudas D."/>
            <person name="Copeland A."/>
            <person name="Barry K.W."/>
            <person name="Cichocki N."/>
            <person name="Veneault-Fourrey C."/>
            <person name="LaButti K."/>
            <person name="Lindquist E.A."/>
            <person name="Lipzen A."/>
            <person name="Lundell T."/>
            <person name="Morin E."/>
            <person name="Murat C."/>
            <person name="Riley R."/>
            <person name="Ohm R."/>
            <person name="Sun H."/>
            <person name="Tunlid A."/>
            <person name="Henrissat B."/>
            <person name="Grigoriev I.V."/>
            <person name="Hibbett D.S."/>
            <person name="Martin F."/>
        </authorList>
    </citation>
    <scope>NUCLEOTIDE SEQUENCE [LARGE SCALE GENOMIC DNA]</scope>
    <source>
        <strain evidence="3">Zn</strain>
    </source>
</reference>
<gene>
    <name evidence="2" type="ORF">OIDMADRAFT_142925</name>
</gene>
<feature type="chain" id="PRO_5013379976" evidence="1">
    <location>
        <begin position="16"/>
        <end position="245"/>
    </location>
</feature>
<dbReference type="Proteomes" id="UP000054321">
    <property type="component" value="Unassembled WGS sequence"/>
</dbReference>
<dbReference type="EMBL" id="KN832872">
    <property type="protein sequence ID" value="KIN05199.1"/>
    <property type="molecule type" value="Genomic_DNA"/>
</dbReference>
<dbReference type="AlphaFoldDB" id="A0A0C3D1U1"/>
<sequence>MKCLLPIALFPALLAAMDHRRNSPSPSSQIRLRYPPVIQADHSWVAPPYAWNFGHWYPTYTSFPAYLSLYNFQSDIYPQFPTTQAAADLRQNLDLASYNLPVTGNSTADDYVYTAFGLDTPAPEIGSAVFNFTGQGYWHLTNYYMYIAWGYDTEGYGYYVQYETPVEVGGDGDIAIVSRKLGGPSPATTTAIFHALNTTFAGETRGNLAKYAENLQKLKTDGRRNGQGIVPCDQACVLNAWMAGL</sequence>
<name>A0A0C3D1U1_OIDMZ</name>
<feature type="signal peptide" evidence="1">
    <location>
        <begin position="1"/>
        <end position="15"/>
    </location>
</feature>